<dbReference type="EMBL" id="JAJADR010000002">
    <property type="protein sequence ID" value="MCB2408453.1"/>
    <property type="molecule type" value="Genomic_DNA"/>
</dbReference>
<dbReference type="PANTHER" id="PTHR34070">
    <property type="entry name" value="ARMADILLO-TYPE FOLD"/>
    <property type="match status" value="1"/>
</dbReference>
<comment type="caution">
    <text evidence="1">The sequence shown here is derived from an EMBL/GenBank/DDBJ whole genome shotgun (WGS) entry which is preliminary data.</text>
</comment>
<organism evidence="1 2">
    <name type="scientific">Hymenobacter lucidus</name>
    <dbReference type="NCBI Taxonomy" id="2880930"/>
    <lineage>
        <taxon>Bacteria</taxon>
        <taxon>Pseudomonadati</taxon>
        <taxon>Bacteroidota</taxon>
        <taxon>Cytophagia</taxon>
        <taxon>Cytophagales</taxon>
        <taxon>Hymenobacteraceae</taxon>
        <taxon>Hymenobacter</taxon>
    </lineage>
</organism>
<evidence type="ECO:0000313" key="1">
    <source>
        <dbReference type="EMBL" id="MCB2408453.1"/>
    </source>
</evidence>
<proteinExistence type="predicted"/>
<gene>
    <name evidence="1" type="ORF">LGH74_10740</name>
</gene>
<reference evidence="1" key="1">
    <citation type="submission" date="2021-10" db="EMBL/GenBank/DDBJ databases">
        <authorList>
            <person name="Dean J.D."/>
            <person name="Kim M.K."/>
            <person name="Newey C.N."/>
            <person name="Stoker T.S."/>
            <person name="Thompson D.W."/>
            <person name="Grose J.H."/>
        </authorList>
    </citation>
    <scope>NUCLEOTIDE SEQUENCE</scope>
    <source>
        <strain evidence="1">BT178</strain>
    </source>
</reference>
<name>A0ABS8AS70_9BACT</name>
<dbReference type="Gene3D" id="1.25.10.90">
    <property type="match status" value="1"/>
</dbReference>
<dbReference type="PANTHER" id="PTHR34070:SF1">
    <property type="entry name" value="DNA ALKYLATION REPAIR PROTEIN"/>
    <property type="match status" value="1"/>
</dbReference>
<dbReference type="Pfam" id="PF08713">
    <property type="entry name" value="DNA_alkylation"/>
    <property type="match status" value="1"/>
</dbReference>
<sequence length="233" mass="26347">MPTAAAVQAAIAALAQPGRAALVARFFKTGPGEYGEGDQFLGLTLPQQRLVAKEFRELPLAEVEKLLASPWHEHRQTGLIIWTLQFAKAGPAGRQAIHEAYLHHRSRVNNWNLVDITCPLLVGTYLLDKNRALLYELAAEPNLWSQRMSIVSTLAFIRKGQFQDTFAVAEQLLSHPHDLIHKATGWMLREVGKRNEEALEEFLTDHHGQLPRTALRYAIEKLTPAQRQRHMQK</sequence>
<keyword evidence="2" id="KW-1185">Reference proteome</keyword>
<protein>
    <submittedName>
        <fullName evidence="1">DNA alkylation repair protein</fullName>
    </submittedName>
</protein>
<dbReference type="CDD" id="cd06561">
    <property type="entry name" value="AlkD_like"/>
    <property type="match status" value="1"/>
</dbReference>
<dbReference type="RefSeq" id="WP_226175546.1">
    <property type="nucleotide sequence ID" value="NZ_JAJADR010000002.1"/>
</dbReference>
<dbReference type="SUPFAM" id="SSF48371">
    <property type="entry name" value="ARM repeat"/>
    <property type="match status" value="1"/>
</dbReference>
<evidence type="ECO:0000313" key="2">
    <source>
        <dbReference type="Proteomes" id="UP001165296"/>
    </source>
</evidence>
<dbReference type="Proteomes" id="UP001165296">
    <property type="component" value="Unassembled WGS sequence"/>
</dbReference>
<dbReference type="InterPro" id="IPR014825">
    <property type="entry name" value="DNA_alkylation"/>
</dbReference>
<dbReference type="InterPro" id="IPR016024">
    <property type="entry name" value="ARM-type_fold"/>
</dbReference>
<accession>A0ABS8AS70</accession>